<organism evidence="2 3">
    <name type="scientific">Sorangium cellulosum</name>
    <name type="common">Polyangium cellulosum</name>
    <dbReference type="NCBI Taxonomy" id="56"/>
    <lineage>
        <taxon>Bacteria</taxon>
        <taxon>Pseudomonadati</taxon>
        <taxon>Myxococcota</taxon>
        <taxon>Polyangia</taxon>
        <taxon>Polyangiales</taxon>
        <taxon>Polyangiaceae</taxon>
        <taxon>Sorangium</taxon>
    </lineage>
</organism>
<evidence type="ECO:0000256" key="1">
    <source>
        <dbReference type="SAM" id="MobiDB-lite"/>
    </source>
</evidence>
<feature type="region of interest" description="Disordered" evidence="1">
    <location>
        <begin position="1"/>
        <end position="45"/>
    </location>
</feature>
<dbReference type="AlphaFoldDB" id="A0A150PDV8"/>
<reference evidence="2 3" key="1">
    <citation type="submission" date="2014-02" db="EMBL/GenBank/DDBJ databases">
        <title>The small core and large imbalanced accessory genome model reveals a collaborative survival strategy of Sorangium cellulosum strains in nature.</title>
        <authorList>
            <person name="Han K."/>
            <person name="Peng R."/>
            <person name="Blom J."/>
            <person name="Li Y.-Z."/>
        </authorList>
    </citation>
    <scope>NUCLEOTIDE SEQUENCE [LARGE SCALE GENOMIC DNA]</scope>
    <source>
        <strain evidence="2 3">So0157-25</strain>
    </source>
</reference>
<proteinExistence type="predicted"/>
<accession>A0A150PDV8</accession>
<protein>
    <submittedName>
        <fullName evidence="2">Uncharacterized protein</fullName>
    </submittedName>
</protein>
<name>A0A150PDV8_SORCE</name>
<evidence type="ECO:0000313" key="2">
    <source>
        <dbReference type="EMBL" id="KYF53836.1"/>
    </source>
</evidence>
<evidence type="ECO:0000313" key="3">
    <source>
        <dbReference type="Proteomes" id="UP000075420"/>
    </source>
</evidence>
<feature type="compositionally biased region" description="Polar residues" evidence="1">
    <location>
        <begin position="35"/>
        <end position="45"/>
    </location>
</feature>
<dbReference type="EMBL" id="JELY01002029">
    <property type="protein sequence ID" value="KYF53836.1"/>
    <property type="molecule type" value="Genomic_DNA"/>
</dbReference>
<comment type="caution">
    <text evidence="2">The sequence shown here is derived from an EMBL/GenBank/DDBJ whole genome shotgun (WGS) entry which is preliminary data.</text>
</comment>
<sequence length="82" mass="8585">MNATVEPFTIRSRPSRTRWPKGNSAGAGTPAGFRSTPTRASSISRMASSLAPSAARAVATFARCSARSHSARRCSFALGSAR</sequence>
<gene>
    <name evidence="2" type="ORF">BE08_29455</name>
</gene>
<dbReference type="Proteomes" id="UP000075420">
    <property type="component" value="Unassembled WGS sequence"/>
</dbReference>